<evidence type="ECO:0000313" key="3">
    <source>
        <dbReference type="Proteomes" id="UP000030686"/>
    </source>
</evidence>
<keyword evidence="1" id="KW-0812">Transmembrane</keyword>
<organism evidence="2 3">
    <name type="scientific">Penicillium roqueforti (strain FM164)</name>
    <dbReference type="NCBI Taxonomy" id="1365484"/>
    <lineage>
        <taxon>Eukaryota</taxon>
        <taxon>Fungi</taxon>
        <taxon>Dikarya</taxon>
        <taxon>Ascomycota</taxon>
        <taxon>Pezizomycotina</taxon>
        <taxon>Eurotiomycetes</taxon>
        <taxon>Eurotiomycetidae</taxon>
        <taxon>Eurotiales</taxon>
        <taxon>Aspergillaceae</taxon>
        <taxon>Penicillium</taxon>
    </lineage>
</organism>
<proteinExistence type="predicted"/>
<reference evidence="2" key="1">
    <citation type="journal article" date="2014" name="Nat. Commun.">
        <title>Multiple recent horizontal transfers of a large genomic region in cheese making fungi.</title>
        <authorList>
            <person name="Cheeseman K."/>
            <person name="Ropars J."/>
            <person name="Renault P."/>
            <person name="Dupont J."/>
            <person name="Gouzy J."/>
            <person name="Branca A."/>
            <person name="Abraham A.L."/>
            <person name="Ceppi M."/>
            <person name="Conseiller E."/>
            <person name="Debuchy R."/>
            <person name="Malagnac F."/>
            <person name="Goarin A."/>
            <person name="Silar P."/>
            <person name="Lacoste S."/>
            <person name="Sallet E."/>
            <person name="Bensimon A."/>
            <person name="Giraud T."/>
            <person name="Brygoo Y."/>
        </authorList>
    </citation>
    <scope>NUCLEOTIDE SEQUENCE [LARGE SCALE GENOMIC DNA]</scope>
    <source>
        <strain evidence="2">FM164</strain>
    </source>
</reference>
<keyword evidence="3" id="KW-1185">Reference proteome</keyword>
<dbReference type="OrthoDB" id="1668230at2759"/>
<accession>W6QEL2</accession>
<keyword evidence="1" id="KW-1133">Transmembrane helix</keyword>
<gene>
    <name evidence="2" type="ORF">PROQFM164_S03g001632</name>
</gene>
<evidence type="ECO:0000256" key="1">
    <source>
        <dbReference type="SAM" id="Phobius"/>
    </source>
</evidence>
<name>W6QEL2_PENRF</name>
<protein>
    <submittedName>
        <fullName evidence="2">Genomic scaffold, ProqFM164S03</fullName>
    </submittedName>
</protein>
<dbReference type="EMBL" id="HG792017">
    <property type="protein sequence ID" value="CDM34905.1"/>
    <property type="molecule type" value="Genomic_DNA"/>
</dbReference>
<sequence length="245" mass="28603">MTYVVVMSYYMLSWDNAAVILSDCSCAVIEFVLFFWKVRARLISEVGAGIYSIIYHVAPTIVVKIGENCSCRPDPRRKGNPRGGHFDQEIAFFKGLDKLQDRCPDIVICFLMLPDYLFLPYCTHGPLFARFFHYQEREPTINHWVGRVIRVKEEWVNSRGSDRFRNIEFPELNRNQVLNRLISTYWLNIYPTIAFVAYYFKRKTKDMVLSLEYIPIDSAKETKAYEALIRKGLLGPELALRFQSA</sequence>
<keyword evidence="1" id="KW-0472">Membrane</keyword>
<dbReference type="STRING" id="1365484.W6QEL2"/>
<dbReference type="Proteomes" id="UP000030686">
    <property type="component" value="Unassembled WGS sequence"/>
</dbReference>
<dbReference type="AlphaFoldDB" id="W6QEL2"/>
<feature type="transmembrane region" description="Helical" evidence="1">
    <location>
        <begin position="182"/>
        <end position="200"/>
    </location>
</feature>
<evidence type="ECO:0000313" key="2">
    <source>
        <dbReference type="EMBL" id="CDM34905.1"/>
    </source>
</evidence>